<evidence type="ECO:0000259" key="3">
    <source>
        <dbReference type="PROSITE" id="PS51792"/>
    </source>
</evidence>
<dbReference type="OrthoDB" id="343296at2759"/>
<proteinExistence type="predicted"/>
<dbReference type="Pfam" id="PF13833">
    <property type="entry name" value="EF-hand_8"/>
    <property type="match status" value="1"/>
</dbReference>
<dbReference type="Gene3D" id="1.10.238.10">
    <property type="entry name" value="EF-hand"/>
    <property type="match status" value="1"/>
</dbReference>
<dbReference type="PROSITE" id="PS50222">
    <property type="entry name" value="EF_HAND_2"/>
    <property type="match status" value="1"/>
</dbReference>
<sequence>MNTVEGAKEDRRLISGVHMVADVYCSDCHELLGWKYQRTYQERHKKATASEYEDLLPVMAEKLDVDTFVSELCGGFRLLADPTSGLITAESLKKNSALLGMEGMSKEDTEAMVREGDLDGDGALNETEFCILMVRLSPGMMQDAETWLEKALEGGRSST</sequence>
<dbReference type="SUPFAM" id="SSF47473">
    <property type="entry name" value="EF-hand"/>
    <property type="match status" value="1"/>
</dbReference>
<gene>
    <name evidence="4" type="ORF">F0562_019380</name>
</gene>
<dbReference type="InterPro" id="IPR034751">
    <property type="entry name" value="Yippee"/>
</dbReference>
<dbReference type="AlphaFoldDB" id="A0A5J4ZFU6"/>
<reference evidence="4 5" key="1">
    <citation type="submission" date="2019-09" db="EMBL/GenBank/DDBJ databases">
        <title>A chromosome-level genome assembly of the Chinese tupelo Nyssa sinensis.</title>
        <authorList>
            <person name="Yang X."/>
            <person name="Kang M."/>
            <person name="Yang Y."/>
            <person name="Xiong H."/>
            <person name="Wang M."/>
            <person name="Zhang Z."/>
            <person name="Wang Z."/>
            <person name="Wu H."/>
            <person name="Ma T."/>
            <person name="Liu J."/>
            <person name="Xi Z."/>
        </authorList>
    </citation>
    <scope>NUCLEOTIDE SEQUENCE [LARGE SCALE GENOMIC DNA]</scope>
    <source>
        <strain evidence="4">J267</strain>
        <tissue evidence="4">Leaf</tissue>
    </source>
</reference>
<dbReference type="InterPro" id="IPR011992">
    <property type="entry name" value="EF-hand-dom_pair"/>
</dbReference>
<evidence type="ECO:0008006" key="6">
    <source>
        <dbReference type="Google" id="ProtNLM"/>
    </source>
</evidence>
<dbReference type="PANTHER" id="PTHR47319">
    <property type="entry name" value="CALCIUM-BINDING PROTEIN KIC"/>
    <property type="match status" value="1"/>
</dbReference>
<name>A0A5J4ZFU6_9ASTE</name>
<evidence type="ECO:0000313" key="4">
    <source>
        <dbReference type="EMBL" id="KAA8516201.1"/>
    </source>
</evidence>
<evidence type="ECO:0000313" key="5">
    <source>
        <dbReference type="Proteomes" id="UP000325577"/>
    </source>
</evidence>
<accession>A0A5J4ZFU6</accession>
<feature type="domain" description="Yippee" evidence="3">
    <location>
        <begin position="1"/>
        <end position="63"/>
    </location>
</feature>
<keyword evidence="1" id="KW-0106">Calcium</keyword>
<dbReference type="InterPro" id="IPR002048">
    <property type="entry name" value="EF_hand_dom"/>
</dbReference>
<dbReference type="EMBL" id="CM018052">
    <property type="protein sequence ID" value="KAA8516201.1"/>
    <property type="molecule type" value="Genomic_DNA"/>
</dbReference>
<dbReference type="InterPro" id="IPR018247">
    <property type="entry name" value="EF_Hand_1_Ca_BS"/>
</dbReference>
<dbReference type="InterPro" id="IPR044205">
    <property type="entry name" value="KIC/PBP1/KRP1"/>
</dbReference>
<protein>
    <recommendedName>
        <fullName evidence="6">EF-hand domain-containing protein</fullName>
    </recommendedName>
</protein>
<dbReference type="PROSITE" id="PS00018">
    <property type="entry name" value="EF_HAND_1"/>
    <property type="match status" value="1"/>
</dbReference>
<evidence type="ECO:0000256" key="1">
    <source>
        <dbReference type="ARBA" id="ARBA00022837"/>
    </source>
</evidence>
<feature type="domain" description="EF-hand" evidence="2">
    <location>
        <begin position="104"/>
        <end position="139"/>
    </location>
</feature>
<organism evidence="4 5">
    <name type="scientific">Nyssa sinensis</name>
    <dbReference type="NCBI Taxonomy" id="561372"/>
    <lineage>
        <taxon>Eukaryota</taxon>
        <taxon>Viridiplantae</taxon>
        <taxon>Streptophyta</taxon>
        <taxon>Embryophyta</taxon>
        <taxon>Tracheophyta</taxon>
        <taxon>Spermatophyta</taxon>
        <taxon>Magnoliopsida</taxon>
        <taxon>eudicotyledons</taxon>
        <taxon>Gunneridae</taxon>
        <taxon>Pentapetalae</taxon>
        <taxon>asterids</taxon>
        <taxon>Cornales</taxon>
        <taxon>Nyssaceae</taxon>
        <taxon>Nyssa</taxon>
    </lineage>
</organism>
<dbReference type="PANTHER" id="PTHR47319:SF4">
    <property type="entry name" value="CALCIUM-BINDING PROTEIN KIC"/>
    <property type="match status" value="1"/>
</dbReference>
<keyword evidence="5" id="KW-1185">Reference proteome</keyword>
<evidence type="ECO:0000259" key="2">
    <source>
        <dbReference type="PROSITE" id="PS50222"/>
    </source>
</evidence>
<dbReference type="Proteomes" id="UP000325577">
    <property type="component" value="Linkage Group LG9"/>
</dbReference>
<dbReference type="PROSITE" id="PS51792">
    <property type="entry name" value="YIPPEE"/>
    <property type="match status" value="1"/>
</dbReference>
<dbReference type="GO" id="GO:0005509">
    <property type="term" value="F:calcium ion binding"/>
    <property type="evidence" value="ECO:0007669"/>
    <property type="project" value="InterPro"/>
</dbReference>